<evidence type="ECO:0000313" key="2">
    <source>
        <dbReference type="Proteomes" id="UP000008021"/>
    </source>
</evidence>
<accession>A0A0E0DTA8</accession>
<reference evidence="1" key="2">
    <citation type="submission" date="2018-05" db="EMBL/GenBank/DDBJ databases">
        <title>OmerRS3 (Oryza meridionalis Reference Sequence Version 3).</title>
        <authorList>
            <person name="Zhang J."/>
            <person name="Kudrna D."/>
            <person name="Lee S."/>
            <person name="Talag J."/>
            <person name="Welchert J."/>
            <person name="Wing R.A."/>
        </authorList>
    </citation>
    <scope>NUCLEOTIDE SEQUENCE [LARGE SCALE GENOMIC DNA]</scope>
    <source>
        <strain evidence="1">cv. OR44</strain>
    </source>
</reference>
<organism evidence="1">
    <name type="scientific">Oryza meridionalis</name>
    <dbReference type="NCBI Taxonomy" id="40149"/>
    <lineage>
        <taxon>Eukaryota</taxon>
        <taxon>Viridiplantae</taxon>
        <taxon>Streptophyta</taxon>
        <taxon>Embryophyta</taxon>
        <taxon>Tracheophyta</taxon>
        <taxon>Spermatophyta</taxon>
        <taxon>Magnoliopsida</taxon>
        <taxon>Liliopsida</taxon>
        <taxon>Poales</taxon>
        <taxon>Poaceae</taxon>
        <taxon>BOP clade</taxon>
        <taxon>Oryzoideae</taxon>
        <taxon>Oryzeae</taxon>
        <taxon>Oryzinae</taxon>
        <taxon>Oryza</taxon>
    </lineage>
</organism>
<reference evidence="1" key="1">
    <citation type="submission" date="2015-04" db="UniProtKB">
        <authorList>
            <consortium name="EnsemblPlants"/>
        </authorList>
    </citation>
    <scope>IDENTIFICATION</scope>
</reference>
<dbReference type="HOGENOM" id="CLU_2642266_0_0_1"/>
<dbReference type="Proteomes" id="UP000008021">
    <property type="component" value="Chromosome 5"/>
</dbReference>
<sequence>MKATAKLTIVRSERQTHGHAPTRRQLAIHDCDELTMPLHLHTTFGLQGNLKMNTDAKDNKKELMLRRLLEHKNPFIH</sequence>
<keyword evidence="2" id="KW-1185">Reference proteome</keyword>
<dbReference type="Gramene" id="OMERI05G18920.1">
    <property type="protein sequence ID" value="OMERI05G18920.1"/>
    <property type="gene ID" value="OMERI05G18920"/>
</dbReference>
<dbReference type="EnsemblPlants" id="OMERI05G18920.1">
    <property type="protein sequence ID" value="OMERI05G18920.1"/>
    <property type="gene ID" value="OMERI05G18920"/>
</dbReference>
<protein>
    <submittedName>
        <fullName evidence="1">Uncharacterized protein</fullName>
    </submittedName>
</protein>
<evidence type="ECO:0000313" key="1">
    <source>
        <dbReference type="EnsemblPlants" id="OMERI05G18920.1"/>
    </source>
</evidence>
<dbReference type="AlphaFoldDB" id="A0A0E0DTA8"/>
<proteinExistence type="predicted"/>
<name>A0A0E0DTA8_9ORYZ</name>